<proteinExistence type="predicted"/>
<protein>
    <submittedName>
        <fullName evidence="1">DUF1997 domain-containing protein</fullName>
    </submittedName>
</protein>
<dbReference type="AlphaFoldDB" id="A0A928VIS4"/>
<sequence length="186" mass="20720">MDTCFQAKQSVELFIPNEAVPIQPYLRESERIVRAIGNSGTVMPLGGELFQLKLKPINFISLQLQPIVDMRVWTSNDDCLHIQSVACEILGLEQFNDPQFILNLVGELKPVTIRRSIRLQGHVHLSVQVNMPMPIALTPKPILEGTGNTIMGGVLSSMKQRLKKNLVKDYQDWVRTTADTSLVGAG</sequence>
<evidence type="ECO:0000313" key="1">
    <source>
        <dbReference type="EMBL" id="MBE9029383.1"/>
    </source>
</evidence>
<dbReference type="Proteomes" id="UP000625316">
    <property type="component" value="Unassembled WGS sequence"/>
</dbReference>
<dbReference type="Pfam" id="PF09366">
    <property type="entry name" value="DUF1997"/>
    <property type="match status" value="1"/>
</dbReference>
<accession>A0A928VIS4</accession>
<comment type="caution">
    <text evidence="1">The sequence shown here is derived from an EMBL/GenBank/DDBJ whole genome shotgun (WGS) entry which is preliminary data.</text>
</comment>
<dbReference type="RefSeq" id="WP_264324202.1">
    <property type="nucleotide sequence ID" value="NZ_JADEXQ010000015.1"/>
</dbReference>
<name>A0A928VIS4_9CYAN</name>
<gene>
    <name evidence="1" type="ORF">IQ266_06350</name>
</gene>
<reference evidence="1" key="1">
    <citation type="submission" date="2020-10" db="EMBL/GenBank/DDBJ databases">
        <authorList>
            <person name="Castelo-Branco R."/>
            <person name="Eusebio N."/>
            <person name="Adriana R."/>
            <person name="Vieira A."/>
            <person name="Brugerolle De Fraissinette N."/>
            <person name="Rezende De Castro R."/>
            <person name="Schneider M.P."/>
            <person name="Vasconcelos V."/>
            <person name="Leao P.N."/>
        </authorList>
    </citation>
    <scope>NUCLEOTIDE SEQUENCE</scope>
    <source>
        <strain evidence="1">LEGE 11480</strain>
    </source>
</reference>
<evidence type="ECO:0000313" key="2">
    <source>
        <dbReference type="Proteomes" id="UP000625316"/>
    </source>
</evidence>
<dbReference type="PANTHER" id="PTHR34133">
    <property type="entry name" value="OS07G0633000 PROTEIN"/>
    <property type="match status" value="1"/>
</dbReference>
<organism evidence="1 2">
    <name type="scientific">Romeriopsis navalis LEGE 11480</name>
    <dbReference type="NCBI Taxonomy" id="2777977"/>
    <lineage>
        <taxon>Bacteria</taxon>
        <taxon>Bacillati</taxon>
        <taxon>Cyanobacteriota</taxon>
        <taxon>Cyanophyceae</taxon>
        <taxon>Leptolyngbyales</taxon>
        <taxon>Leptolyngbyaceae</taxon>
        <taxon>Romeriopsis</taxon>
        <taxon>Romeriopsis navalis</taxon>
    </lineage>
</organism>
<dbReference type="PANTHER" id="PTHR34133:SF8">
    <property type="entry name" value="OS07G0633000 PROTEIN"/>
    <property type="match status" value="1"/>
</dbReference>
<keyword evidence="2" id="KW-1185">Reference proteome</keyword>
<dbReference type="EMBL" id="JADEXQ010000015">
    <property type="protein sequence ID" value="MBE9029383.1"/>
    <property type="molecule type" value="Genomic_DNA"/>
</dbReference>
<dbReference type="InterPro" id="IPR018971">
    <property type="entry name" value="DUF1997"/>
</dbReference>